<organism evidence="8 9">
    <name type="scientific">Rickettsia prowazekii (strain Rp22)</name>
    <dbReference type="NCBI Taxonomy" id="449216"/>
    <lineage>
        <taxon>Bacteria</taxon>
        <taxon>Pseudomonadati</taxon>
        <taxon>Pseudomonadota</taxon>
        <taxon>Alphaproteobacteria</taxon>
        <taxon>Rickettsiales</taxon>
        <taxon>Rickettsiaceae</taxon>
        <taxon>Rickettsieae</taxon>
        <taxon>Rickettsia</taxon>
        <taxon>typhus group</taxon>
    </lineage>
</organism>
<evidence type="ECO:0000313" key="9">
    <source>
        <dbReference type="Proteomes" id="UP000006931"/>
    </source>
</evidence>
<evidence type="ECO:0000256" key="4">
    <source>
        <dbReference type="ARBA" id="ARBA00023136"/>
    </source>
</evidence>
<accession>D5AWG5</accession>
<dbReference type="KEGG" id="rpq:rpr22_CDS237"/>
<dbReference type="HOGENOM" id="CLU_018816_15_1_5"/>
<evidence type="ECO:0000256" key="2">
    <source>
        <dbReference type="ARBA" id="ARBA00022692"/>
    </source>
</evidence>
<dbReference type="SUPFAM" id="SSF111369">
    <property type="entry name" value="HlyD-like secretion proteins"/>
    <property type="match status" value="2"/>
</dbReference>
<proteinExistence type="predicted"/>
<dbReference type="AlphaFoldDB" id="D5AWG5"/>
<dbReference type="Proteomes" id="UP000006931">
    <property type="component" value="Chromosome"/>
</dbReference>
<dbReference type="EMBL" id="CP001584">
    <property type="protein sequence ID" value="ADE29754.1"/>
    <property type="molecule type" value="Genomic_DNA"/>
</dbReference>
<keyword evidence="2 6" id="KW-0812">Transmembrane</keyword>
<protein>
    <submittedName>
        <fullName evidence="8">Multidrug resistance protein A</fullName>
    </submittedName>
</protein>
<keyword evidence="3 6" id="KW-1133">Transmembrane helix</keyword>
<feature type="coiled-coil region" evidence="5">
    <location>
        <begin position="165"/>
        <end position="220"/>
    </location>
</feature>
<evidence type="ECO:0000256" key="1">
    <source>
        <dbReference type="ARBA" id="ARBA00004167"/>
    </source>
</evidence>
<dbReference type="Gene3D" id="2.40.50.100">
    <property type="match status" value="1"/>
</dbReference>
<sequence>MVKCVMFSVLQQVIYKYKHYSFIKHVIIIVLIIFTYFGYRIYVWANTQSTDNAYIDADISNISAEVSGVLTKLFVTNNTRVNKGELIGEIDDRDYKARLAALDAAIQACIKNIEIIEQKISIGKMRLEQVAEKLKLTKISFDIISIDFTRVQALSNAKFVSSKTLDDSKNEYQKVKTEYKQAQLDLDISKHNLQLLELEKSAAQEKLKELTENKKITLRSLQNTKIIAMVPGIFSNSNLAVGNYIVMGKALFSIVQDNTMYIKANFKETQIKNFKSGMKVKIVFDAFPTKVIYGKIRNIAPATGAKFSLIPPDNATGNFTKIVQRVSVLIDFVSPNANLVPGMSARVSIRTDQST</sequence>
<reference evidence="8 9" key="1">
    <citation type="journal article" date="2010" name="Genome Res.">
        <title>Genomic, proteomic, and transcriptomic analysis of virulent and avirulent Rickettsia prowazekii reveals its adaptive mutation capabilities.</title>
        <authorList>
            <person name="Bechah Y."/>
            <person name="El Karkouri K."/>
            <person name="Mediannikov O."/>
            <person name="Leroy Q."/>
            <person name="Pelletier N."/>
            <person name="Robert C."/>
            <person name="Medigue C."/>
            <person name="Mege J.L."/>
            <person name="Raoult D."/>
        </authorList>
    </citation>
    <scope>NUCLEOTIDE SEQUENCE [LARGE SCALE GENOMIC DNA]</scope>
    <source>
        <strain evidence="8 9">Rp22</strain>
    </source>
</reference>
<comment type="subcellular location">
    <subcellularLocation>
        <location evidence="1">Membrane</location>
        <topology evidence="1">Single-pass membrane protein</topology>
    </subcellularLocation>
</comment>
<dbReference type="PANTHER" id="PTHR30386">
    <property type="entry name" value="MEMBRANE FUSION SUBUNIT OF EMRAB-TOLC MULTIDRUG EFFLUX PUMP"/>
    <property type="match status" value="1"/>
</dbReference>
<dbReference type="PANTHER" id="PTHR30386:SF26">
    <property type="entry name" value="TRANSPORT PROTEIN COMB"/>
    <property type="match status" value="1"/>
</dbReference>
<evidence type="ECO:0000256" key="6">
    <source>
        <dbReference type="SAM" id="Phobius"/>
    </source>
</evidence>
<dbReference type="GO" id="GO:0055085">
    <property type="term" value="P:transmembrane transport"/>
    <property type="evidence" value="ECO:0007669"/>
    <property type="project" value="InterPro"/>
</dbReference>
<gene>
    <name evidence="8" type="primary">emrA</name>
    <name evidence="8" type="ordered locus">rpr22_CDS237</name>
</gene>
<dbReference type="PATRIC" id="fig|449216.3.peg.247"/>
<dbReference type="Gene3D" id="2.40.30.170">
    <property type="match status" value="1"/>
</dbReference>
<keyword evidence="4 6" id="KW-0472">Membrane</keyword>
<feature type="domain" description="Multidrug resistance protein MdtA-like barrel-sandwich hybrid" evidence="7">
    <location>
        <begin position="61"/>
        <end position="255"/>
    </location>
</feature>
<evidence type="ECO:0000259" key="7">
    <source>
        <dbReference type="Pfam" id="PF25917"/>
    </source>
</evidence>
<dbReference type="InterPro" id="IPR058625">
    <property type="entry name" value="MdtA-like_BSH"/>
</dbReference>
<feature type="transmembrane region" description="Helical" evidence="6">
    <location>
        <begin position="21"/>
        <end position="39"/>
    </location>
</feature>
<dbReference type="InterPro" id="IPR050739">
    <property type="entry name" value="MFP"/>
</dbReference>
<evidence type="ECO:0000256" key="3">
    <source>
        <dbReference type="ARBA" id="ARBA00022989"/>
    </source>
</evidence>
<evidence type="ECO:0000256" key="5">
    <source>
        <dbReference type="SAM" id="Coils"/>
    </source>
</evidence>
<dbReference type="Pfam" id="PF25917">
    <property type="entry name" value="BSH_RND"/>
    <property type="match status" value="1"/>
</dbReference>
<name>D5AWG5_RICPP</name>
<keyword evidence="5" id="KW-0175">Coiled coil</keyword>
<dbReference type="GO" id="GO:0016020">
    <property type="term" value="C:membrane"/>
    <property type="evidence" value="ECO:0007669"/>
    <property type="project" value="UniProtKB-SubCell"/>
</dbReference>
<evidence type="ECO:0000313" key="8">
    <source>
        <dbReference type="EMBL" id="ADE29754.1"/>
    </source>
</evidence>
<dbReference type="Gene3D" id="1.10.287.470">
    <property type="entry name" value="Helix hairpin bin"/>
    <property type="match status" value="1"/>
</dbReference>